<sequence>MSYPLSAPGGALLRRIALPTLAALATAFPLAAQNGSLTGSVTSRTSAPLSEVQVFIVGTQLGGLTTGNGRYLIRNLAPGTYEVRAVRIGFEQVTQEVTVTADQVTQLDFVLNEQALGLDEIVVTGTAGAARRREVGNSITQIDVADVAAPAPSLDQLLQAKSPGLTVSAGNGSSGSGAQIRLRGAVSVSQSNQPIIYVDGVRVRSEPYARNISPTEGAGRGGNVTASPLNDINPADIERIEVLKGSAASTLYGTEAAAGVIQIFTKRGSAGAPRWTMQVDQGLNKLMPFAPDVDVRPVDDPLVEGPRGSYSYQYLNMDPFLKTAHRQKYSLSVAGGAETLQYFISGQMDFNEGVLPLDEENKRGVRGNFTFTPINSLVVQVNSAYNRTEIQNTPAGNNAQGLTLNAFRRERNYIGDPDPVAIRGVYEPQDVTTRIDRFVIGSTLSYAPGGNFDTRMTVGYDQAVQDNRQLRPYGFVLLPGGKLYTDSRNYGTLTADLVANYRLALGGENSVQLSAGGQSVTSDSRIVQAEGTDFAGPGDPDVDAGANRLSWESRIREVNAGFFGQALFNFKDRYFITAGFRVDGNSAFGSSLGLQTYPKVSVAYVISDESFWDEDFGSLKLRAAYGQSGRAPGTFDAVRTWNAIGYGGEPTYLPDNLGNPDLGPERTGETEFGFDWAGFDNRLMADFTWYRQHTTDALFSVRHAPSEGFATSQQENIGELENKGIELNLNAAVVDGENWGLDLGTSIYTNSSEVLSLGGAPPFSGGGSWIEEGYPVTLIRGVTVTNPDALAPGWDAANTAVLCSSSGVSAGDPCINLDVPIGPQAPTKIYGFNTALRMPLGIELSARGEYQGGHYIYDGPSNEGVNRNIRWPTCSEYYGFTDAGNGAQAPAELRYRCDSRFYRRGSMIYKADFFKIRDVTARLPLGTLIPGSANSTLTLSAQNFYRWRNEDFPIFDPEMVSNSGFGNQVPSITEHIPPAASFVASIRVVF</sequence>
<keyword evidence="16" id="KW-1185">Reference proteome</keyword>
<dbReference type="Gene3D" id="2.40.170.20">
    <property type="entry name" value="TonB-dependent receptor, beta-barrel domain"/>
    <property type="match status" value="1"/>
</dbReference>
<keyword evidence="5 12" id="KW-0732">Signal</keyword>
<keyword evidence="2 10" id="KW-0813">Transport</keyword>
<accession>A0ABU9EAE8</accession>
<dbReference type="SUPFAM" id="SSF56935">
    <property type="entry name" value="Porins"/>
    <property type="match status" value="1"/>
</dbReference>
<dbReference type="PANTHER" id="PTHR30069:SF53">
    <property type="entry name" value="COLICIN I RECEPTOR-RELATED"/>
    <property type="match status" value="1"/>
</dbReference>
<evidence type="ECO:0000256" key="1">
    <source>
        <dbReference type="ARBA" id="ARBA00004571"/>
    </source>
</evidence>
<dbReference type="EMBL" id="JBBHLI010000004">
    <property type="protein sequence ID" value="MEK9501052.1"/>
    <property type="molecule type" value="Genomic_DNA"/>
</dbReference>
<organism evidence="15 16">
    <name type="scientific">Gaopeijia maritima</name>
    <dbReference type="NCBI Taxonomy" id="3119007"/>
    <lineage>
        <taxon>Bacteria</taxon>
        <taxon>Pseudomonadati</taxon>
        <taxon>Gemmatimonadota</taxon>
        <taxon>Longimicrobiia</taxon>
        <taxon>Gaopeijiales</taxon>
        <taxon>Gaopeijiaceae</taxon>
        <taxon>Gaopeijia</taxon>
    </lineage>
</organism>
<comment type="subcellular location">
    <subcellularLocation>
        <location evidence="1 10">Cell outer membrane</location>
        <topology evidence="1 10">Multi-pass membrane protein</topology>
    </subcellularLocation>
</comment>
<dbReference type="InterPro" id="IPR013784">
    <property type="entry name" value="Carb-bd-like_fold"/>
</dbReference>
<keyword evidence="15" id="KW-0675">Receptor</keyword>
<evidence type="ECO:0000313" key="16">
    <source>
        <dbReference type="Proteomes" id="UP001484239"/>
    </source>
</evidence>
<dbReference type="Proteomes" id="UP001484239">
    <property type="component" value="Unassembled WGS sequence"/>
</dbReference>
<evidence type="ECO:0000256" key="9">
    <source>
        <dbReference type="ARBA" id="ARBA00023237"/>
    </source>
</evidence>
<dbReference type="Pfam" id="PF13620">
    <property type="entry name" value="CarboxypepD_reg"/>
    <property type="match status" value="1"/>
</dbReference>
<evidence type="ECO:0000256" key="11">
    <source>
        <dbReference type="RuleBase" id="RU003357"/>
    </source>
</evidence>
<feature type="domain" description="TonB-dependent receptor-like beta-barrel" evidence="13">
    <location>
        <begin position="393"/>
        <end position="766"/>
    </location>
</feature>
<dbReference type="InterPro" id="IPR012910">
    <property type="entry name" value="Plug_dom"/>
</dbReference>
<keyword evidence="4 10" id="KW-0812">Transmembrane</keyword>
<evidence type="ECO:0000256" key="7">
    <source>
        <dbReference type="ARBA" id="ARBA00023077"/>
    </source>
</evidence>
<evidence type="ECO:0000259" key="13">
    <source>
        <dbReference type="Pfam" id="PF00593"/>
    </source>
</evidence>
<name>A0ABU9EAE8_9BACT</name>
<keyword evidence="3 10" id="KW-1134">Transmembrane beta strand</keyword>
<evidence type="ECO:0000256" key="2">
    <source>
        <dbReference type="ARBA" id="ARBA00022448"/>
    </source>
</evidence>
<dbReference type="InterPro" id="IPR039426">
    <property type="entry name" value="TonB-dep_rcpt-like"/>
</dbReference>
<keyword evidence="6" id="KW-0406">Ion transport</keyword>
<comment type="similarity">
    <text evidence="10 11">Belongs to the TonB-dependent receptor family.</text>
</comment>
<evidence type="ECO:0000313" key="15">
    <source>
        <dbReference type="EMBL" id="MEK9501052.1"/>
    </source>
</evidence>
<dbReference type="PROSITE" id="PS52016">
    <property type="entry name" value="TONB_DEPENDENT_REC_3"/>
    <property type="match status" value="1"/>
</dbReference>
<dbReference type="Pfam" id="PF07715">
    <property type="entry name" value="Plug"/>
    <property type="match status" value="1"/>
</dbReference>
<feature type="domain" description="TonB-dependent receptor plug" evidence="14">
    <location>
        <begin position="132"/>
        <end position="260"/>
    </location>
</feature>
<evidence type="ECO:0000256" key="6">
    <source>
        <dbReference type="ARBA" id="ARBA00023065"/>
    </source>
</evidence>
<keyword evidence="8 10" id="KW-0472">Membrane</keyword>
<evidence type="ECO:0000256" key="8">
    <source>
        <dbReference type="ARBA" id="ARBA00023136"/>
    </source>
</evidence>
<comment type="caution">
    <text evidence="15">The sequence shown here is derived from an EMBL/GenBank/DDBJ whole genome shotgun (WGS) entry which is preliminary data.</text>
</comment>
<dbReference type="SUPFAM" id="SSF49452">
    <property type="entry name" value="Starch-binding domain-like"/>
    <property type="match status" value="1"/>
</dbReference>
<evidence type="ECO:0000256" key="10">
    <source>
        <dbReference type="PROSITE-ProRule" id="PRU01360"/>
    </source>
</evidence>
<dbReference type="PANTHER" id="PTHR30069">
    <property type="entry name" value="TONB-DEPENDENT OUTER MEMBRANE RECEPTOR"/>
    <property type="match status" value="1"/>
</dbReference>
<evidence type="ECO:0000256" key="4">
    <source>
        <dbReference type="ARBA" id="ARBA00022692"/>
    </source>
</evidence>
<dbReference type="InterPro" id="IPR036942">
    <property type="entry name" value="Beta-barrel_TonB_sf"/>
</dbReference>
<dbReference type="InterPro" id="IPR000531">
    <property type="entry name" value="Beta-barrel_TonB"/>
</dbReference>
<dbReference type="Pfam" id="PF00593">
    <property type="entry name" value="TonB_dep_Rec_b-barrel"/>
    <property type="match status" value="1"/>
</dbReference>
<dbReference type="Gene3D" id="2.60.40.1120">
    <property type="entry name" value="Carboxypeptidase-like, regulatory domain"/>
    <property type="match status" value="1"/>
</dbReference>
<feature type="signal peptide" evidence="12">
    <location>
        <begin position="1"/>
        <end position="22"/>
    </location>
</feature>
<dbReference type="RefSeq" id="WP_405277055.1">
    <property type="nucleotide sequence ID" value="NZ_JBBHLI010000004.1"/>
</dbReference>
<gene>
    <name evidence="15" type="ORF">WI372_08695</name>
</gene>
<dbReference type="Gene3D" id="2.170.130.10">
    <property type="entry name" value="TonB-dependent receptor, plug domain"/>
    <property type="match status" value="1"/>
</dbReference>
<dbReference type="InterPro" id="IPR037066">
    <property type="entry name" value="Plug_dom_sf"/>
</dbReference>
<proteinExistence type="inferred from homology"/>
<feature type="chain" id="PRO_5047339065" evidence="12">
    <location>
        <begin position="23"/>
        <end position="990"/>
    </location>
</feature>
<keyword evidence="9 10" id="KW-0998">Cell outer membrane</keyword>
<reference evidence="15 16" key="1">
    <citation type="submission" date="2024-02" db="EMBL/GenBank/DDBJ databases">
        <title>A novel Gemmatimonadota bacterium.</title>
        <authorList>
            <person name="Du Z.-J."/>
            <person name="Ye Y.-Q."/>
        </authorList>
    </citation>
    <scope>NUCLEOTIDE SEQUENCE [LARGE SCALE GENOMIC DNA]</scope>
    <source>
        <strain evidence="15 16">DH-20</strain>
    </source>
</reference>
<evidence type="ECO:0000256" key="12">
    <source>
        <dbReference type="SAM" id="SignalP"/>
    </source>
</evidence>
<evidence type="ECO:0000259" key="14">
    <source>
        <dbReference type="Pfam" id="PF07715"/>
    </source>
</evidence>
<evidence type="ECO:0000256" key="5">
    <source>
        <dbReference type="ARBA" id="ARBA00022729"/>
    </source>
</evidence>
<keyword evidence="7 11" id="KW-0798">TonB box</keyword>
<evidence type="ECO:0000256" key="3">
    <source>
        <dbReference type="ARBA" id="ARBA00022452"/>
    </source>
</evidence>
<protein>
    <submittedName>
        <fullName evidence="15">TonB-dependent receptor</fullName>
    </submittedName>
</protein>